<name>A0ABU3CML1_9FLAO</name>
<accession>A0ABU3CML1</accession>
<evidence type="ECO:0000256" key="3">
    <source>
        <dbReference type="ARBA" id="ARBA00022697"/>
    </source>
</evidence>
<protein>
    <recommendedName>
        <fullName evidence="7 8">Homoserine kinase</fullName>
        <shortName evidence="7">HK</shortName>
        <shortName evidence="7">HSK</shortName>
        <ecNumber evidence="7 8">2.7.1.39</ecNumber>
    </recommendedName>
</protein>
<keyword evidence="12" id="KW-1185">Reference proteome</keyword>
<evidence type="ECO:0000313" key="12">
    <source>
        <dbReference type="Proteomes" id="UP001245285"/>
    </source>
</evidence>
<dbReference type="HAMAP" id="MF_00384">
    <property type="entry name" value="Homoser_kinase"/>
    <property type="match status" value="1"/>
</dbReference>
<comment type="caution">
    <text evidence="7">Lacks conserved residue(s) required for the propagation of feature annotation.</text>
</comment>
<dbReference type="EC" id="2.7.1.39" evidence="7 8"/>
<dbReference type="PANTHER" id="PTHR20861:SF1">
    <property type="entry name" value="HOMOSERINE KINASE"/>
    <property type="match status" value="1"/>
</dbReference>
<feature type="domain" description="GHMP kinase N-terminal" evidence="9">
    <location>
        <begin position="64"/>
        <end position="147"/>
    </location>
</feature>
<comment type="catalytic activity">
    <reaction evidence="7">
        <text>L-homoserine + ATP = O-phospho-L-homoserine + ADP + H(+)</text>
        <dbReference type="Rhea" id="RHEA:13985"/>
        <dbReference type="ChEBI" id="CHEBI:15378"/>
        <dbReference type="ChEBI" id="CHEBI:30616"/>
        <dbReference type="ChEBI" id="CHEBI:57476"/>
        <dbReference type="ChEBI" id="CHEBI:57590"/>
        <dbReference type="ChEBI" id="CHEBI:456216"/>
        <dbReference type="EC" id="2.7.1.39"/>
    </reaction>
</comment>
<keyword evidence="3 7" id="KW-0791">Threonine biosynthesis</keyword>
<dbReference type="InterPro" id="IPR006204">
    <property type="entry name" value="GHMP_kinase_N_dom"/>
</dbReference>
<dbReference type="SUPFAM" id="SSF55060">
    <property type="entry name" value="GHMP Kinase, C-terminal domain"/>
    <property type="match status" value="1"/>
</dbReference>
<dbReference type="EMBL" id="JAVRHO010000018">
    <property type="protein sequence ID" value="MDT0647579.1"/>
    <property type="molecule type" value="Genomic_DNA"/>
</dbReference>
<dbReference type="PRINTS" id="PR00958">
    <property type="entry name" value="HOMSERKINASE"/>
</dbReference>
<evidence type="ECO:0000256" key="7">
    <source>
        <dbReference type="HAMAP-Rule" id="MF_00384"/>
    </source>
</evidence>
<comment type="caution">
    <text evidence="11">The sequence shown here is derived from an EMBL/GenBank/DDBJ whole genome shotgun (WGS) entry which is preliminary data.</text>
</comment>
<keyword evidence="5 7" id="KW-0418">Kinase</keyword>
<dbReference type="GO" id="GO:0004413">
    <property type="term" value="F:homoserine kinase activity"/>
    <property type="evidence" value="ECO:0007669"/>
    <property type="project" value="UniProtKB-EC"/>
</dbReference>
<dbReference type="InterPro" id="IPR036554">
    <property type="entry name" value="GHMP_kinase_C_sf"/>
</dbReference>
<dbReference type="RefSeq" id="WP_311495680.1">
    <property type="nucleotide sequence ID" value="NZ_JAVRHO010000018.1"/>
</dbReference>
<dbReference type="Pfam" id="PF08544">
    <property type="entry name" value="GHMP_kinases_C"/>
    <property type="match status" value="1"/>
</dbReference>
<keyword evidence="6 7" id="KW-0067">ATP-binding</keyword>
<evidence type="ECO:0000256" key="4">
    <source>
        <dbReference type="ARBA" id="ARBA00022741"/>
    </source>
</evidence>
<proteinExistence type="inferred from homology"/>
<evidence type="ECO:0000256" key="6">
    <source>
        <dbReference type="ARBA" id="ARBA00022840"/>
    </source>
</evidence>
<comment type="function">
    <text evidence="7">Catalyzes the ATP-dependent phosphorylation of L-homoserine to L-homoserine phosphate.</text>
</comment>
<comment type="pathway">
    <text evidence="7">Amino-acid biosynthesis; L-threonine biosynthesis; L-threonine from L-aspartate: step 4/5.</text>
</comment>
<evidence type="ECO:0000313" key="11">
    <source>
        <dbReference type="EMBL" id="MDT0647579.1"/>
    </source>
</evidence>
<dbReference type="SUPFAM" id="SSF54211">
    <property type="entry name" value="Ribosomal protein S5 domain 2-like"/>
    <property type="match status" value="1"/>
</dbReference>
<feature type="domain" description="GHMP kinase C-terminal" evidence="10">
    <location>
        <begin position="208"/>
        <end position="285"/>
    </location>
</feature>
<dbReference type="InterPro" id="IPR000870">
    <property type="entry name" value="Homoserine_kinase"/>
</dbReference>
<dbReference type="NCBIfam" id="TIGR00191">
    <property type="entry name" value="thrB"/>
    <property type="match status" value="1"/>
</dbReference>
<gene>
    <name evidence="7" type="primary">thrB</name>
    <name evidence="11" type="ORF">RM545_12840</name>
</gene>
<keyword evidence="4 7" id="KW-0547">Nucleotide-binding</keyword>
<evidence type="ECO:0000256" key="5">
    <source>
        <dbReference type="ARBA" id="ARBA00022777"/>
    </source>
</evidence>
<evidence type="ECO:0000256" key="2">
    <source>
        <dbReference type="ARBA" id="ARBA00022679"/>
    </source>
</evidence>
<dbReference type="PIRSF" id="PIRSF000676">
    <property type="entry name" value="Homoser_kin"/>
    <property type="match status" value="1"/>
</dbReference>
<keyword evidence="7" id="KW-0963">Cytoplasm</keyword>
<reference evidence="11 12" key="1">
    <citation type="submission" date="2023-09" db="EMBL/GenBank/DDBJ databases">
        <authorList>
            <person name="Rey-Velasco X."/>
        </authorList>
    </citation>
    <scope>NUCLEOTIDE SEQUENCE [LARGE SCALE GENOMIC DNA]</scope>
    <source>
        <strain evidence="11 12">F260</strain>
    </source>
</reference>
<dbReference type="InterPro" id="IPR014721">
    <property type="entry name" value="Ribsml_uS5_D2-typ_fold_subgr"/>
</dbReference>
<dbReference type="NCBIfam" id="NF002288">
    <property type="entry name" value="PRK01212.1-4"/>
    <property type="match status" value="1"/>
</dbReference>
<comment type="subcellular location">
    <subcellularLocation>
        <location evidence="7">Cytoplasm</location>
    </subcellularLocation>
</comment>
<evidence type="ECO:0000259" key="10">
    <source>
        <dbReference type="Pfam" id="PF08544"/>
    </source>
</evidence>
<sequence length="307" mass="32788">MDEIRIFAPATVANLSCGFDVLGCCLDTVGDEMLIKKNDLGEVRITKLTGQDLPLETDQNVAGVAAKSLLGELGSKQGFDIEIYKKIKAGSGIGSSAASSAGVVFAINKLVGEPFSPEQLIPFAMEGERLASGNAHADNVAPALLGGFSLVKSYDPLEVISLPSPAELRMVVLHPLIEIKTKDSRSIIKQNVSLKKAISQWGNLGAFVSALYTEDYALLGRSLQDEVVEPIRSILIPYFDDLKQVAMDKGALGFGISGSGPSVFALCKGNDIAQNVKTAINEFYKAKAIDFELHLSEINTEGIKILE</sequence>
<evidence type="ECO:0000259" key="9">
    <source>
        <dbReference type="Pfam" id="PF00288"/>
    </source>
</evidence>
<evidence type="ECO:0000256" key="8">
    <source>
        <dbReference type="NCBIfam" id="TIGR00191"/>
    </source>
</evidence>
<keyword evidence="1 7" id="KW-0028">Amino-acid biosynthesis</keyword>
<evidence type="ECO:0000256" key="1">
    <source>
        <dbReference type="ARBA" id="ARBA00022605"/>
    </source>
</evidence>
<dbReference type="Pfam" id="PF00288">
    <property type="entry name" value="GHMP_kinases_N"/>
    <property type="match status" value="1"/>
</dbReference>
<dbReference type="InterPro" id="IPR020568">
    <property type="entry name" value="Ribosomal_Su5_D2-typ_SF"/>
</dbReference>
<comment type="similarity">
    <text evidence="7">Belongs to the GHMP kinase family. Homoserine kinase subfamily.</text>
</comment>
<dbReference type="Proteomes" id="UP001245285">
    <property type="component" value="Unassembled WGS sequence"/>
</dbReference>
<organism evidence="11 12">
    <name type="scientific">Autumnicola lenta</name>
    <dbReference type="NCBI Taxonomy" id="3075593"/>
    <lineage>
        <taxon>Bacteria</taxon>
        <taxon>Pseudomonadati</taxon>
        <taxon>Bacteroidota</taxon>
        <taxon>Flavobacteriia</taxon>
        <taxon>Flavobacteriales</taxon>
        <taxon>Flavobacteriaceae</taxon>
        <taxon>Autumnicola</taxon>
    </lineage>
</organism>
<dbReference type="PANTHER" id="PTHR20861">
    <property type="entry name" value="HOMOSERINE/4-DIPHOSPHOCYTIDYL-2-C-METHYL-D-ERYTHRITOL KINASE"/>
    <property type="match status" value="1"/>
</dbReference>
<dbReference type="Gene3D" id="3.30.230.10">
    <property type="match status" value="1"/>
</dbReference>
<dbReference type="Gene3D" id="3.30.70.890">
    <property type="entry name" value="GHMP kinase, C-terminal domain"/>
    <property type="match status" value="1"/>
</dbReference>
<keyword evidence="2 7" id="KW-0808">Transferase</keyword>
<dbReference type="InterPro" id="IPR013750">
    <property type="entry name" value="GHMP_kinase_C_dom"/>
</dbReference>